<evidence type="ECO:0000313" key="2">
    <source>
        <dbReference type="EMBL" id="UTY39904.1"/>
    </source>
</evidence>
<evidence type="ECO:0000259" key="1">
    <source>
        <dbReference type="PROSITE" id="PS51186"/>
    </source>
</evidence>
<dbReference type="CDD" id="cd04301">
    <property type="entry name" value="NAT_SF"/>
    <property type="match status" value="1"/>
</dbReference>
<gene>
    <name evidence="2" type="ORF">NMU03_03625</name>
</gene>
<dbReference type="PROSITE" id="PS51186">
    <property type="entry name" value="GNAT"/>
    <property type="match status" value="1"/>
</dbReference>
<dbReference type="Pfam" id="PF08445">
    <property type="entry name" value="FR47"/>
    <property type="match status" value="1"/>
</dbReference>
<reference evidence="2" key="1">
    <citation type="submission" date="2022-07" db="EMBL/GenBank/DDBJ databases">
        <title>Faecal culturing of patients with breast cancer.</title>
        <authorList>
            <person name="Teng N.M.Y."/>
            <person name="Kiu R."/>
            <person name="Evans R."/>
            <person name="Baker D.J."/>
            <person name="Zenner C."/>
            <person name="Robinson S.D."/>
            <person name="Hall L.J."/>
        </authorList>
    </citation>
    <scope>NUCLEOTIDE SEQUENCE</scope>
    <source>
        <strain evidence="2">LH1062</strain>
    </source>
</reference>
<dbReference type="Proteomes" id="UP001060112">
    <property type="component" value="Chromosome"/>
</dbReference>
<organism evidence="2 3">
    <name type="scientific">Allocoprobacillus halotolerans</name>
    <dbReference type="NCBI Taxonomy" id="2944914"/>
    <lineage>
        <taxon>Bacteria</taxon>
        <taxon>Bacillati</taxon>
        <taxon>Bacillota</taxon>
        <taxon>Erysipelotrichia</taxon>
        <taxon>Erysipelotrichales</taxon>
        <taxon>Erysipelotrichaceae</taxon>
        <taxon>Allocoprobacillus</taxon>
    </lineage>
</organism>
<dbReference type="SUPFAM" id="SSF55729">
    <property type="entry name" value="Acyl-CoA N-acyltransferases (Nat)"/>
    <property type="match status" value="1"/>
</dbReference>
<name>A0ABY5I3H2_9FIRM</name>
<dbReference type="PANTHER" id="PTHR20958">
    <property type="entry name" value="GLYCINE N-ACYLTRANSFERASE-LIKE PROTEIN"/>
    <property type="match status" value="1"/>
</dbReference>
<dbReference type="InterPro" id="IPR013653">
    <property type="entry name" value="GCN5-like_dom"/>
</dbReference>
<dbReference type="EMBL" id="CP101620">
    <property type="protein sequence ID" value="UTY39904.1"/>
    <property type="molecule type" value="Genomic_DNA"/>
</dbReference>
<dbReference type="InterPro" id="IPR053225">
    <property type="entry name" value="Acyl-CoA_N-acyltransferase"/>
</dbReference>
<sequence length="229" mass="27136">MRLDEIDDIDLIEPIRLQTVNILYNEDDGIIMLEKESQSLMISMTNMEKLKSLFSLYHLDQYDLYDVKQKEIVDLLLHEYHKKDVFACYQAVYPFKTYIDFALPHDVSIQPLTLQYLDEVYQIYHHLSDRDYLQDRIEQQAMWGLFVKNELAGFIGIHKEGSMGILEIKKNYQRQGYGYLLEAYLINHLLKQGKVPFCQVVVGNNASLALQRKLNMRLSSRYSYWVFDE</sequence>
<dbReference type="RefSeq" id="WP_290141341.1">
    <property type="nucleotide sequence ID" value="NZ_CP101620.1"/>
</dbReference>
<protein>
    <submittedName>
        <fullName evidence="2">GNAT family N-acetyltransferase</fullName>
    </submittedName>
</protein>
<accession>A0ABY5I3H2</accession>
<dbReference type="Gene3D" id="3.40.630.30">
    <property type="match status" value="1"/>
</dbReference>
<dbReference type="InterPro" id="IPR016181">
    <property type="entry name" value="Acyl_CoA_acyltransferase"/>
</dbReference>
<feature type="domain" description="N-acetyltransferase" evidence="1">
    <location>
        <begin position="107"/>
        <end position="229"/>
    </location>
</feature>
<evidence type="ECO:0000313" key="3">
    <source>
        <dbReference type="Proteomes" id="UP001060112"/>
    </source>
</evidence>
<keyword evidence="3" id="KW-1185">Reference proteome</keyword>
<proteinExistence type="predicted"/>
<dbReference type="PANTHER" id="PTHR20958:SF6">
    <property type="entry name" value="GLYCINE N-ACYLTRANSFERASE-LIKE PROTEIN"/>
    <property type="match status" value="1"/>
</dbReference>
<dbReference type="InterPro" id="IPR000182">
    <property type="entry name" value="GNAT_dom"/>
</dbReference>